<proteinExistence type="predicted"/>
<dbReference type="SUPFAM" id="SSF51735">
    <property type="entry name" value="NAD(P)-binding Rossmann-fold domains"/>
    <property type="match status" value="1"/>
</dbReference>
<dbReference type="InterPro" id="IPR016040">
    <property type="entry name" value="NAD(P)-bd_dom"/>
</dbReference>
<dbReference type="AlphaFoldDB" id="A0A936F3L9"/>
<organism evidence="2 3">
    <name type="scientific">Candidatus Geothrix odensensis</name>
    <dbReference type="NCBI Taxonomy" id="2954440"/>
    <lineage>
        <taxon>Bacteria</taxon>
        <taxon>Pseudomonadati</taxon>
        <taxon>Acidobacteriota</taxon>
        <taxon>Holophagae</taxon>
        <taxon>Holophagales</taxon>
        <taxon>Holophagaceae</taxon>
        <taxon>Geothrix</taxon>
    </lineage>
</organism>
<evidence type="ECO:0000259" key="1">
    <source>
        <dbReference type="Pfam" id="PF13460"/>
    </source>
</evidence>
<dbReference type="InterPro" id="IPR036291">
    <property type="entry name" value="NAD(P)-bd_dom_sf"/>
</dbReference>
<name>A0A936F3L9_9BACT</name>
<dbReference type="Gene3D" id="3.40.50.720">
    <property type="entry name" value="NAD(P)-binding Rossmann-like Domain"/>
    <property type="match status" value="1"/>
</dbReference>
<accession>A0A936F3L9</accession>
<dbReference type="Proteomes" id="UP000709959">
    <property type="component" value="Unassembled WGS sequence"/>
</dbReference>
<dbReference type="EMBL" id="JADKCH010000017">
    <property type="protein sequence ID" value="MBK8573401.1"/>
    <property type="molecule type" value="Genomic_DNA"/>
</dbReference>
<dbReference type="Pfam" id="PF13460">
    <property type="entry name" value="NAD_binding_10"/>
    <property type="match status" value="1"/>
</dbReference>
<evidence type="ECO:0000313" key="3">
    <source>
        <dbReference type="Proteomes" id="UP000709959"/>
    </source>
</evidence>
<comment type="caution">
    <text evidence="2">The sequence shown here is derived from an EMBL/GenBank/DDBJ whole genome shotgun (WGS) entry which is preliminary data.</text>
</comment>
<sequence length="474" mass="52896">MPTPASPSRPRVALAGTSGFIGAALCEALGDRFDLRILTRSLTRTAPRAQDEVRSCDHFSRLELARALEGVDYAVYLVHNRDPSARLDQAQSRDMDLLVADNFAWAAARTGVRQILCRAPLLAHPERPTARDAHEREEVLASHGVPLTVLRTGLVVGPGGELARLLVQMVETLPRIPLPHLATNEIRPLSLAALLRAFQHCVGRAETFGGSFDVFGPEPTSLRRMLEDTADLLGRPVHFAPWQDLPQGAFAALLKRLNPELHPDFVTYLLDLFAAESHGGDNPVQQAVTRDWTPLKQILAQSLRQSPAGEAASPQRTMDDETLRQLGRVRSIQRLRLPQGRNAEWVAEHYFPWLGALMKLFVATEREADGSWTVRMRLTRLRLLRLDFKPAHSTPDRRMYFITGGALARMLGGRTARLEFRDLLGGRFTLFAIHDFNPALPWFFYRYTQAVVHGLVMKGFQGHMEQAAEGGPML</sequence>
<gene>
    <name evidence="2" type="ORF">IPN91_12335</name>
</gene>
<feature type="domain" description="NAD(P)-binding" evidence="1">
    <location>
        <begin position="16"/>
        <end position="152"/>
    </location>
</feature>
<protein>
    <submittedName>
        <fullName evidence="2">NAD(P)H-binding protein</fullName>
    </submittedName>
</protein>
<reference evidence="2 3" key="1">
    <citation type="submission" date="2020-10" db="EMBL/GenBank/DDBJ databases">
        <title>Connecting structure to function with the recovery of over 1000 high-quality activated sludge metagenome-assembled genomes encoding full-length rRNA genes using long-read sequencing.</title>
        <authorList>
            <person name="Singleton C.M."/>
            <person name="Petriglieri F."/>
            <person name="Kristensen J.M."/>
            <person name="Kirkegaard R.H."/>
            <person name="Michaelsen T.Y."/>
            <person name="Andersen M.H."/>
            <person name="Karst S.M."/>
            <person name="Dueholm M.S."/>
            <person name="Nielsen P.H."/>
            <person name="Albertsen M."/>
        </authorList>
    </citation>
    <scope>NUCLEOTIDE SEQUENCE [LARGE SCALE GENOMIC DNA]</scope>
    <source>
        <strain evidence="2">OdNE_18-Q3-R46-58_MAXAC.008</strain>
    </source>
</reference>
<evidence type="ECO:0000313" key="2">
    <source>
        <dbReference type="EMBL" id="MBK8573401.1"/>
    </source>
</evidence>